<dbReference type="InterPro" id="IPR046887">
    <property type="entry name" value="RsmE_PUA-like"/>
</dbReference>
<keyword evidence="5 12" id="KW-0963">Cytoplasm</keyword>
<keyword evidence="8 12" id="KW-0808">Transferase</keyword>
<dbReference type="RefSeq" id="WP_106225973.1">
    <property type="nucleotide sequence ID" value="NZ_PVTV01000001.1"/>
</dbReference>
<evidence type="ECO:0000313" key="16">
    <source>
        <dbReference type="Proteomes" id="UP000238308"/>
    </source>
</evidence>
<dbReference type="OrthoDB" id="9815641at2"/>
<dbReference type="InterPro" id="IPR015947">
    <property type="entry name" value="PUA-like_sf"/>
</dbReference>
<reference evidence="15 16" key="1">
    <citation type="submission" date="2018-03" db="EMBL/GenBank/DDBJ databases">
        <title>Genomic Encyclopedia of Type Strains, Phase III (KMG-III): the genomes of soil and plant-associated and newly described type strains.</title>
        <authorList>
            <person name="Whitman W."/>
        </authorList>
    </citation>
    <scope>NUCLEOTIDE SEQUENCE [LARGE SCALE GENOMIC DNA]</scope>
    <source>
        <strain evidence="15 16">MWH-P2sevCIIIb</strain>
    </source>
</reference>
<comment type="similarity">
    <text evidence="2 12">Belongs to the RNA methyltransferase RsmE family.</text>
</comment>
<dbReference type="InterPro" id="IPR029026">
    <property type="entry name" value="tRNA_m1G_MTases_N"/>
</dbReference>
<dbReference type="SUPFAM" id="SSF88697">
    <property type="entry name" value="PUA domain-like"/>
    <property type="match status" value="1"/>
</dbReference>
<name>A0A2T0XRE3_9BURK</name>
<evidence type="ECO:0000256" key="8">
    <source>
        <dbReference type="ARBA" id="ARBA00022679"/>
    </source>
</evidence>
<evidence type="ECO:0000256" key="4">
    <source>
        <dbReference type="ARBA" id="ARBA00013673"/>
    </source>
</evidence>
<feature type="domain" description="Ribosomal RNA small subunit methyltransferase E PUA-like" evidence="14">
    <location>
        <begin position="20"/>
        <end position="53"/>
    </location>
</feature>
<evidence type="ECO:0000256" key="2">
    <source>
        <dbReference type="ARBA" id="ARBA00005528"/>
    </source>
</evidence>
<evidence type="ECO:0000256" key="12">
    <source>
        <dbReference type="PIRNR" id="PIRNR015601"/>
    </source>
</evidence>
<keyword evidence="16" id="KW-1185">Reference proteome</keyword>
<dbReference type="GO" id="GO:0005737">
    <property type="term" value="C:cytoplasm"/>
    <property type="evidence" value="ECO:0007669"/>
    <property type="project" value="UniProtKB-SubCell"/>
</dbReference>
<dbReference type="InterPro" id="IPR046886">
    <property type="entry name" value="RsmE_MTase_dom"/>
</dbReference>
<evidence type="ECO:0000256" key="5">
    <source>
        <dbReference type="ARBA" id="ARBA00022490"/>
    </source>
</evidence>
<evidence type="ECO:0000313" key="15">
    <source>
        <dbReference type="EMBL" id="PRZ01515.1"/>
    </source>
</evidence>
<dbReference type="EMBL" id="PVTV01000001">
    <property type="protein sequence ID" value="PRZ01515.1"/>
    <property type="molecule type" value="Genomic_DNA"/>
</dbReference>
<evidence type="ECO:0000259" key="13">
    <source>
        <dbReference type="Pfam" id="PF04452"/>
    </source>
</evidence>
<evidence type="ECO:0000256" key="10">
    <source>
        <dbReference type="ARBA" id="ARBA00025699"/>
    </source>
</evidence>
<dbReference type="PIRSF" id="PIRSF015601">
    <property type="entry name" value="MTase_slr0722"/>
    <property type="match status" value="1"/>
</dbReference>
<gene>
    <name evidence="15" type="ORF">BCM14_0025</name>
</gene>
<organism evidence="15 16">
    <name type="scientific">Jezberella montanilacus</name>
    <dbReference type="NCBI Taxonomy" id="323426"/>
    <lineage>
        <taxon>Bacteria</taxon>
        <taxon>Pseudomonadati</taxon>
        <taxon>Pseudomonadota</taxon>
        <taxon>Betaproteobacteria</taxon>
        <taxon>Burkholderiales</taxon>
        <taxon>Alcaligenaceae</taxon>
        <taxon>Jezberella</taxon>
    </lineage>
</organism>
<proteinExistence type="inferred from homology"/>
<evidence type="ECO:0000256" key="3">
    <source>
        <dbReference type="ARBA" id="ARBA00012328"/>
    </source>
</evidence>
<comment type="subcellular location">
    <subcellularLocation>
        <location evidence="1 12">Cytoplasm</location>
    </subcellularLocation>
</comment>
<evidence type="ECO:0000256" key="6">
    <source>
        <dbReference type="ARBA" id="ARBA00022552"/>
    </source>
</evidence>
<evidence type="ECO:0000256" key="9">
    <source>
        <dbReference type="ARBA" id="ARBA00022691"/>
    </source>
</evidence>
<dbReference type="PANTHER" id="PTHR30027:SF3">
    <property type="entry name" value="16S RRNA (URACIL(1498)-N(3))-METHYLTRANSFERASE"/>
    <property type="match status" value="1"/>
</dbReference>
<keyword evidence="9 12" id="KW-0949">S-adenosyl-L-methionine</keyword>
<dbReference type="Pfam" id="PF04452">
    <property type="entry name" value="Methyltrans_RNA"/>
    <property type="match status" value="1"/>
</dbReference>
<keyword evidence="6 12" id="KW-0698">rRNA processing</keyword>
<sequence length="243" mass="26548">MANPRFFCPIALPTGETIELPDEVSHHIKVLRLAAESPIILFNGNGGEISGRLHFDGKTALATLGDHRPREAELKGEITLWQGLASGDKMDWIVEKCVEIGVTRIIPISAQRSVLQLSGSRLDKRVEHWRKIAQAASEQCGRNRLMRVDRPVSLQQCTSIEKKASERFICDPDASLDMGALLRGQPEIKVIELLIGPEGGWSDSETAIAVTNGATAIRYGSRILRTETAGIALASATTALMNW</sequence>
<dbReference type="InterPro" id="IPR006700">
    <property type="entry name" value="RsmE"/>
</dbReference>
<dbReference type="PANTHER" id="PTHR30027">
    <property type="entry name" value="RIBOSOMAL RNA SMALL SUBUNIT METHYLTRANSFERASE E"/>
    <property type="match status" value="1"/>
</dbReference>
<dbReference type="Gene3D" id="3.40.1280.10">
    <property type="match status" value="1"/>
</dbReference>
<dbReference type="AlphaFoldDB" id="A0A2T0XRE3"/>
<evidence type="ECO:0000256" key="7">
    <source>
        <dbReference type="ARBA" id="ARBA00022603"/>
    </source>
</evidence>
<dbReference type="NCBIfam" id="TIGR00046">
    <property type="entry name" value="RsmE family RNA methyltransferase"/>
    <property type="match status" value="1"/>
</dbReference>
<comment type="catalytic activity">
    <reaction evidence="11 12">
        <text>uridine(1498) in 16S rRNA + S-adenosyl-L-methionine = N(3)-methyluridine(1498) in 16S rRNA + S-adenosyl-L-homocysteine + H(+)</text>
        <dbReference type="Rhea" id="RHEA:42920"/>
        <dbReference type="Rhea" id="RHEA-COMP:10283"/>
        <dbReference type="Rhea" id="RHEA-COMP:10284"/>
        <dbReference type="ChEBI" id="CHEBI:15378"/>
        <dbReference type="ChEBI" id="CHEBI:57856"/>
        <dbReference type="ChEBI" id="CHEBI:59789"/>
        <dbReference type="ChEBI" id="CHEBI:65315"/>
        <dbReference type="ChEBI" id="CHEBI:74502"/>
        <dbReference type="EC" id="2.1.1.193"/>
    </reaction>
</comment>
<dbReference type="GO" id="GO:0070042">
    <property type="term" value="F:rRNA (uridine-N3-)-methyltransferase activity"/>
    <property type="evidence" value="ECO:0007669"/>
    <property type="project" value="TreeGrafter"/>
</dbReference>
<comment type="function">
    <text evidence="10 12">Specifically methylates the N3 position of the uracil ring of uridine 1498 (m3U1498) in 16S rRNA. Acts on the fully assembled 30S ribosomal subunit.</text>
</comment>
<dbReference type="GO" id="GO:0070475">
    <property type="term" value="P:rRNA base methylation"/>
    <property type="evidence" value="ECO:0007669"/>
    <property type="project" value="TreeGrafter"/>
</dbReference>
<accession>A0A2T0XRE3</accession>
<dbReference type="InterPro" id="IPR029028">
    <property type="entry name" value="Alpha/beta_knot_MTases"/>
</dbReference>
<dbReference type="SUPFAM" id="SSF75217">
    <property type="entry name" value="alpha/beta knot"/>
    <property type="match status" value="1"/>
</dbReference>
<evidence type="ECO:0000256" key="1">
    <source>
        <dbReference type="ARBA" id="ARBA00004496"/>
    </source>
</evidence>
<protein>
    <recommendedName>
        <fullName evidence="4 12">Ribosomal RNA small subunit methyltransferase E</fullName>
        <ecNumber evidence="3 12">2.1.1.193</ecNumber>
    </recommendedName>
</protein>
<dbReference type="CDD" id="cd18084">
    <property type="entry name" value="RsmE-like"/>
    <property type="match status" value="1"/>
</dbReference>
<evidence type="ECO:0000256" key="11">
    <source>
        <dbReference type="ARBA" id="ARBA00047944"/>
    </source>
</evidence>
<evidence type="ECO:0000259" key="14">
    <source>
        <dbReference type="Pfam" id="PF20260"/>
    </source>
</evidence>
<dbReference type="NCBIfam" id="NF008692">
    <property type="entry name" value="PRK11713.1-5"/>
    <property type="match status" value="1"/>
</dbReference>
<dbReference type="Gene3D" id="2.40.240.20">
    <property type="entry name" value="Hypothetical PUA domain-like, domain 1"/>
    <property type="match status" value="1"/>
</dbReference>
<keyword evidence="7 12" id="KW-0489">Methyltransferase</keyword>
<dbReference type="Pfam" id="PF20260">
    <property type="entry name" value="PUA_4"/>
    <property type="match status" value="1"/>
</dbReference>
<comment type="caution">
    <text evidence="15">The sequence shown here is derived from an EMBL/GenBank/DDBJ whole genome shotgun (WGS) entry which is preliminary data.</text>
</comment>
<dbReference type="EC" id="2.1.1.193" evidence="3 12"/>
<dbReference type="Proteomes" id="UP000238308">
    <property type="component" value="Unassembled WGS sequence"/>
</dbReference>
<feature type="domain" description="Ribosomal RNA small subunit methyltransferase E methyltransferase" evidence="13">
    <location>
        <begin position="74"/>
        <end position="236"/>
    </location>
</feature>